<feature type="compositionally biased region" description="Polar residues" evidence="1">
    <location>
        <begin position="53"/>
        <end position="66"/>
    </location>
</feature>
<name>A0A8X6U4I2_NEPPI</name>
<evidence type="ECO:0000256" key="1">
    <source>
        <dbReference type="SAM" id="MobiDB-lite"/>
    </source>
</evidence>
<feature type="region of interest" description="Disordered" evidence="1">
    <location>
        <begin position="49"/>
        <end position="69"/>
    </location>
</feature>
<accession>A0A8X6U4I2</accession>
<keyword evidence="3" id="KW-1185">Reference proteome</keyword>
<dbReference type="EMBL" id="BMAW01118417">
    <property type="protein sequence ID" value="GFT79594.1"/>
    <property type="molecule type" value="Genomic_DNA"/>
</dbReference>
<organism evidence="2 3">
    <name type="scientific">Nephila pilipes</name>
    <name type="common">Giant wood spider</name>
    <name type="synonym">Nephila maculata</name>
    <dbReference type="NCBI Taxonomy" id="299642"/>
    <lineage>
        <taxon>Eukaryota</taxon>
        <taxon>Metazoa</taxon>
        <taxon>Ecdysozoa</taxon>
        <taxon>Arthropoda</taxon>
        <taxon>Chelicerata</taxon>
        <taxon>Arachnida</taxon>
        <taxon>Araneae</taxon>
        <taxon>Araneomorphae</taxon>
        <taxon>Entelegynae</taxon>
        <taxon>Araneoidea</taxon>
        <taxon>Nephilidae</taxon>
        <taxon>Nephila</taxon>
    </lineage>
</organism>
<dbReference type="AlphaFoldDB" id="A0A8X6U4I2"/>
<proteinExistence type="predicted"/>
<evidence type="ECO:0000313" key="2">
    <source>
        <dbReference type="EMBL" id="GFT79594.1"/>
    </source>
</evidence>
<protein>
    <submittedName>
        <fullName evidence="2">Uncharacterized protein</fullName>
    </submittedName>
</protein>
<comment type="caution">
    <text evidence="2">The sequence shown here is derived from an EMBL/GenBank/DDBJ whole genome shotgun (WGS) entry which is preliminary data.</text>
</comment>
<evidence type="ECO:0000313" key="3">
    <source>
        <dbReference type="Proteomes" id="UP000887013"/>
    </source>
</evidence>
<dbReference type="Proteomes" id="UP000887013">
    <property type="component" value="Unassembled WGS sequence"/>
</dbReference>
<gene>
    <name evidence="2" type="ORF">NPIL_69841</name>
</gene>
<reference evidence="2" key="1">
    <citation type="submission" date="2020-08" db="EMBL/GenBank/DDBJ databases">
        <title>Multicomponent nature underlies the extraordinary mechanical properties of spider dragline silk.</title>
        <authorList>
            <person name="Kono N."/>
            <person name="Nakamura H."/>
            <person name="Mori M."/>
            <person name="Yoshida Y."/>
            <person name="Ohtoshi R."/>
            <person name="Malay A.D."/>
            <person name="Moran D.A.P."/>
            <person name="Tomita M."/>
            <person name="Numata K."/>
            <person name="Arakawa K."/>
        </authorList>
    </citation>
    <scope>NUCLEOTIDE SEQUENCE</scope>
</reference>
<sequence length="81" mass="9208">MLESHCWVVSEACFPSAFAIDWIEAGLDFQNKFNNLDIDEDELIIGDDDYEQNNHSWPNPSESVTNYKPPPIVIANAPQIQ</sequence>